<dbReference type="EMBL" id="CP119083">
    <property type="protein sequence ID" value="WEF34241.1"/>
    <property type="molecule type" value="Genomic_DNA"/>
</dbReference>
<reference evidence="1 2" key="1">
    <citation type="submission" date="2023-02" db="EMBL/GenBank/DDBJ databases">
        <title>Gemone sequence of Telluria chitinolytica ACM 3522T.</title>
        <authorList>
            <person name="Frediansyah A."/>
            <person name="Miess H."/>
            <person name="Gross H."/>
        </authorList>
    </citation>
    <scope>NUCLEOTIDE SEQUENCE [LARGE SCALE GENOMIC DNA]</scope>
    <source>
        <strain evidence="1 2">ACM 3522</strain>
    </source>
</reference>
<keyword evidence="2" id="KW-1185">Reference proteome</keyword>
<gene>
    <name evidence="1" type="ORF">PX653_05580</name>
</gene>
<sequence>MGNLTKLDDTRVQEFIRWSQASAKYLLWQDGDSAPSVVKVNRVAWGFLMETIRGDTRHRYDYDFDAAAAEHYMYIRFLAGNSGDPTCHTAPTLYALKKVFYQLLGRLQEDQAQGGHPVLPSNPYIVAWGQKGVMDGLADYKSLSKGADYQVGAAMGALARFVVSPSMADKIAGYAIKSGKALPAYMK</sequence>
<dbReference type="RefSeq" id="WP_277416920.1">
    <property type="nucleotide sequence ID" value="NZ_CP119083.1"/>
</dbReference>
<evidence type="ECO:0000313" key="2">
    <source>
        <dbReference type="Proteomes" id="UP001216510"/>
    </source>
</evidence>
<organism evidence="1 2">
    <name type="scientific">Pseudoduganella chitinolytica</name>
    <dbReference type="NCBI Taxonomy" id="34070"/>
    <lineage>
        <taxon>Bacteria</taxon>
        <taxon>Pseudomonadati</taxon>
        <taxon>Pseudomonadota</taxon>
        <taxon>Betaproteobacteria</taxon>
        <taxon>Burkholderiales</taxon>
        <taxon>Oxalobacteraceae</taxon>
        <taxon>Telluria group</taxon>
        <taxon>Pseudoduganella</taxon>
    </lineage>
</organism>
<name>A0ABY8BEV7_9BURK</name>
<dbReference type="Proteomes" id="UP001216510">
    <property type="component" value="Chromosome"/>
</dbReference>
<accession>A0ABY8BEV7</accession>
<proteinExistence type="predicted"/>
<protein>
    <submittedName>
        <fullName evidence="1">Uncharacterized protein</fullName>
    </submittedName>
</protein>
<evidence type="ECO:0000313" key="1">
    <source>
        <dbReference type="EMBL" id="WEF34241.1"/>
    </source>
</evidence>